<keyword evidence="3" id="KW-1185">Reference proteome</keyword>
<reference evidence="2 3" key="1">
    <citation type="submission" date="2020-03" db="EMBL/GenBank/DDBJ databases">
        <authorList>
            <person name="Kim M.K."/>
        </authorList>
    </citation>
    <scope>NUCLEOTIDE SEQUENCE [LARGE SCALE GENOMIC DNA]</scope>
    <source>
        <strain evidence="2 3">BT328</strain>
    </source>
</reference>
<dbReference type="RefSeq" id="WP_167217456.1">
    <property type="nucleotide sequence ID" value="NZ_CP050063.1"/>
</dbReference>
<proteinExistence type="inferred from homology"/>
<dbReference type="EMBL" id="CP050063">
    <property type="protein sequence ID" value="QIP17016.1"/>
    <property type="molecule type" value="Genomic_DNA"/>
</dbReference>
<organism evidence="2 3">
    <name type="scientific">Spirosoma aureum</name>
    <dbReference type="NCBI Taxonomy" id="2692134"/>
    <lineage>
        <taxon>Bacteria</taxon>
        <taxon>Pseudomonadati</taxon>
        <taxon>Bacteroidota</taxon>
        <taxon>Cytophagia</taxon>
        <taxon>Cytophagales</taxon>
        <taxon>Cytophagaceae</taxon>
        <taxon>Spirosoma</taxon>
    </lineage>
</organism>
<dbReference type="InterPro" id="IPR049874">
    <property type="entry name" value="ROK_cs"/>
</dbReference>
<evidence type="ECO:0000313" key="3">
    <source>
        <dbReference type="Proteomes" id="UP000501802"/>
    </source>
</evidence>
<sequence length="401" mass="43779">MGKSSTNSKTSSKGLNFKQNILSYFANAGNAIIPELSKELTISVPKVTTVVNELISDGLVQDYGKIESTGGRKPNLYGVVPDSAFFIGVDVKHSHINIGLLNLQKSLIKVTENLAYKLDNTEESLEVLCQYINDFIASLPINKDRILGIGLNLSGRINYSTGYSYSFFFFDEQPLSEIIQSKVGIRVFLENDTRAMAYGEFCVGAVGKEKDVLFLNLDYGIGVGILIDGQLYYGKSGYAGELGHIPIFDNELICHCGKKGCLETEASGWALTRMFREKLKEGSTSVLSRNDTLPEAIMMEDIIQAAKNEDVLAIDLIARVGDRLGRGIAFLINVFNPELVILGGSLASTGDYIELPIKTAINKYSLNLVNTDTQLKLSKLGEHAGIVGACLLVRDRVLALI</sequence>
<dbReference type="AlphaFoldDB" id="A0A6G9AXE0"/>
<gene>
    <name evidence="2" type="ORF">G8759_32470</name>
</gene>
<dbReference type="InterPro" id="IPR036388">
    <property type="entry name" value="WH-like_DNA-bd_sf"/>
</dbReference>
<dbReference type="Proteomes" id="UP000501802">
    <property type="component" value="Chromosome"/>
</dbReference>
<accession>A0A6G9AXE0</accession>
<protein>
    <submittedName>
        <fullName evidence="2">ROK family protein</fullName>
    </submittedName>
</protein>
<dbReference type="PANTHER" id="PTHR18964">
    <property type="entry name" value="ROK (REPRESSOR, ORF, KINASE) FAMILY"/>
    <property type="match status" value="1"/>
</dbReference>
<dbReference type="SUPFAM" id="SSF53067">
    <property type="entry name" value="Actin-like ATPase domain"/>
    <property type="match status" value="1"/>
</dbReference>
<dbReference type="Gene3D" id="1.10.10.10">
    <property type="entry name" value="Winged helix-like DNA-binding domain superfamily/Winged helix DNA-binding domain"/>
    <property type="match status" value="1"/>
</dbReference>
<dbReference type="PANTHER" id="PTHR18964:SF149">
    <property type="entry name" value="BIFUNCTIONAL UDP-N-ACETYLGLUCOSAMINE 2-EPIMERASE_N-ACETYLMANNOSAMINE KINASE"/>
    <property type="match status" value="1"/>
</dbReference>
<name>A0A6G9AXE0_9BACT</name>
<comment type="similarity">
    <text evidence="1">Belongs to the ROK (NagC/XylR) family.</text>
</comment>
<evidence type="ECO:0000256" key="1">
    <source>
        <dbReference type="ARBA" id="ARBA00006479"/>
    </source>
</evidence>
<dbReference type="InterPro" id="IPR000600">
    <property type="entry name" value="ROK"/>
</dbReference>
<dbReference type="InterPro" id="IPR036390">
    <property type="entry name" value="WH_DNA-bd_sf"/>
</dbReference>
<dbReference type="InterPro" id="IPR043129">
    <property type="entry name" value="ATPase_NBD"/>
</dbReference>
<dbReference type="KEGG" id="spib:G8759_32470"/>
<evidence type="ECO:0000313" key="2">
    <source>
        <dbReference type="EMBL" id="QIP17016.1"/>
    </source>
</evidence>
<dbReference type="Pfam" id="PF00480">
    <property type="entry name" value="ROK"/>
    <property type="match status" value="1"/>
</dbReference>
<dbReference type="Gene3D" id="3.30.420.40">
    <property type="match status" value="2"/>
</dbReference>
<dbReference type="PROSITE" id="PS01125">
    <property type="entry name" value="ROK"/>
    <property type="match status" value="1"/>
</dbReference>
<dbReference type="SUPFAM" id="SSF46785">
    <property type="entry name" value="Winged helix' DNA-binding domain"/>
    <property type="match status" value="1"/>
</dbReference>